<dbReference type="GeneID" id="77949266"/>
<dbReference type="SUPFAM" id="SSF54060">
    <property type="entry name" value="His-Me finger endonucleases"/>
    <property type="match status" value="1"/>
</dbReference>
<keyword evidence="3" id="KW-1185">Reference proteome</keyword>
<accession>A0A6J4EF15</accession>
<sequence>MIPISDYLSYDPDTGLLIFTESSSKGKKWNKSHPGKVAGAVDEKGYIRVYFEGRRWKAHRLIASVLIPNPENKPQINHINGNKSDNRLENLEWVTGHENIQHAFSTGLNVGKERDANGMTKINTLDVEKIKSLYVKGSTTHGTRALGKMFGVSHTAIRHALSSS</sequence>
<dbReference type="Gene3D" id="3.90.75.20">
    <property type="match status" value="1"/>
</dbReference>
<protein>
    <submittedName>
        <fullName evidence="2">Baseplate subunit</fullName>
    </submittedName>
</protein>
<dbReference type="Proteomes" id="UP000505302">
    <property type="component" value="Segment"/>
</dbReference>
<dbReference type="InterPro" id="IPR003615">
    <property type="entry name" value="HNH_nuc"/>
</dbReference>
<reference evidence="2 3" key="1">
    <citation type="submission" date="2020-06" db="EMBL/GenBank/DDBJ databases">
        <title>Complete Genome Sequence of the phage EK010 isolated from swine sewage.</title>
        <authorList>
            <person name="Shahin K."/>
            <person name="Bao H."/>
            <person name="Soleimani-Delfan A."/>
            <person name="Wang R."/>
        </authorList>
    </citation>
    <scope>NUCLEOTIDE SEQUENCE [LARGE SCALE GENOMIC DNA]</scope>
</reference>
<dbReference type="InterPro" id="IPR044925">
    <property type="entry name" value="His-Me_finger_sf"/>
</dbReference>
<name>A0A6J4EF15_9CAUD</name>
<proteinExistence type="predicted"/>
<evidence type="ECO:0000259" key="1">
    <source>
        <dbReference type="SMART" id="SM00507"/>
    </source>
</evidence>
<dbReference type="SMART" id="SM00507">
    <property type="entry name" value="HNHc"/>
    <property type="match status" value="1"/>
</dbReference>
<dbReference type="EMBL" id="LC553734">
    <property type="protein sequence ID" value="BCG44992.1"/>
    <property type="molecule type" value="Genomic_DNA"/>
</dbReference>
<organism evidence="2 3">
    <name type="scientific">Escherichia phage EK010</name>
    <dbReference type="NCBI Taxonomy" id="2742112"/>
    <lineage>
        <taxon>Viruses</taxon>
        <taxon>Duplodnaviria</taxon>
        <taxon>Heunggongvirae</taxon>
        <taxon>Uroviricota</taxon>
        <taxon>Caudoviricetes</taxon>
        <taxon>Mktvariviridae</taxon>
        <taxon>Gordonclarkvirinae</taxon>
        <taxon>Suseptimavirus</taxon>
        <taxon>Suseptimavirus EK010</taxon>
    </lineage>
</organism>
<dbReference type="KEGG" id="vg:77949266"/>
<feature type="domain" description="HNH nuclease" evidence="1">
    <location>
        <begin position="52"/>
        <end position="100"/>
    </location>
</feature>
<dbReference type="RefSeq" id="YP_010672976.1">
    <property type="nucleotide sequence ID" value="NC_070981.1"/>
</dbReference>
<evidence type="ECO:0000313" key="2">
    <source>
        <dbReference type="EMBL" id="BCG44992.1"/>
    </source>
</evidence>
<evidence type="ECO:0000313" key="3">
    <source>
        <dbReference type="Proteomes" id="UP000505302"/>
    </source>
</evidence>
<dbReference type="Pfam" id="PF13392">
    <property type="entry name" value="HNH_3"/>
    <property type="match status" value="1"/>
</dbReference>